<dbReference type="PANTHER" id="PTHR35862">
    <property type="entry name" value="FELS-2 PROPHAGE PROTEIN"/>
    <property type="match status" value="1"/>
</dbReference>
<dbReference type="InterPro" id="IPR014507">
    <property type="entry name" value="Baseplate_assembly_J_pred"/>
</dbReference>
<dbReference type="RefSeq" id="WP_192528694.1">
    <property type="nucleotide sequence ID" value="NZ_RRZC01000041.1"/>
</dbReference>
<protein>
    <submittedName>
        <fullName evidence="1">Baseplate J/gp47 family protein</fullName>
    </submittedName>
</protein>
<evidence type="ECO:0000313" key="2">
    <source>
        <dbReference type="Proteomes" id="UP000754821"/>
    </source>
</evidence>
<accession>A0ABR9FGU0</accession>
<dbReference type="PIRSF" id="PIRSF020481">
    <property type="entry name" value="BAP"/>
    <property type="match status" value="1"/>
</dbReference>
<dbReference type="EMBL" id="RRZC01000041">
    <property type="protein sequence ID" value="MBE0405292.1"/>
    <property type="molecule type" value="Genomic_DNA"/>
</dbReference>
<sequence>MALESEPTAKLLQENAYRELLLRQRINEAARAVLLPYAVGADLDNVAALMSTGRLVIDPGDPAATPPVPPTLESDAALRIRAQEAWEGLSPGTRQGYEHAARSADGRVRDVRALSPAPAEALVVVLSHKGDGVASTELLEVVETRLLNDDGPRIIGDRLTVQSADIVEYEIDAVLHLYDDASPTAELTLNEAHRLTAEFVQMHHRLGRPLGVSVYRDAIKAAMHAPGVMHVELTQPAEHVLTLPTQAARCTGVKIALGGGYADG</sequence>
<evidence type="ECO:0000313" key="1">
    <source>
        <dbReference type="EMBL" id="MBE0405292.1"/>
    </source>
</evidence>
<reference evidence="1 2" key="1">
    <citation type="submission" date="2020-07" db="EMBL/GenBank/DDBJ databases">
        <title>Halophilic bacteria isolated from french cheeses.</title>
        <authorList>
            <person name="Kothe C.I."/>
            <person name="Farah-Kraiem B."/>
            <person name="Renault P."/>
            <person name="Dridi B."/>
        </authorList>
    </citation>
    <scope>NUCLEOTIDE SEQUENCE [LARGE SCALE GENOMIC DNA]</scope>
    <source>
        <strain evidence="1 2">FME16</strain>
    </source>
</reference>
<name>A0ABR9FGU0_9GAMM</name>
<proteinExistence type="predicted"/>
<gene>
    <name evidence="1" type="ORF">EI163_17305</name>
</gene>
<organism evidence="1 2">
    <name type="scientific">Halomonas citrativorans</name>
    <dbReference type="NCBI Taxonomy" id="2742612"/>
    <lineage>
        <taxon>Bacteria</taxon>
        <taxon>Pseudomonadati</taxon>
        <taxon>Pseudomonadota</taxon>
        <taxon>Gammaproteobacteria</taxon>
        <taxon>Oceanospirillales</taxon>
        <taxon>Halomonadaceae</taxon>
        <taxon>Halomonas</taxon>
    </lineage>
</organism>
<keyword evidence="2" id="KW-1185">Reference proteome</keyword>
<dbReference type="InterPro" id="IPR052726">
    <property type="entry name" value="Phage_Baseplate_Hub"/>
</dbReference>
<dbReference type="Proteomes" id="UP000754821">
    <property type="component" value="Unassembled WGS sequence"/>
</dbReference>
<comment type="caution">
    <text evidence="1">The sequence shown here is derived from an EMBL/GenBank/DDBJ whole genome shotgun (WGS) entry which is preliminary data.</text>
</comment>
<dbReference type="PANTHER" id="PTHR35862:SF1">
    <property type="entry name" value="FELS-2 PROPHAGE PROTEIN"/>
    <property type="match status" value="1"/>
</dbReference>